<dbReference type="GO" id="GO:0006505">
    <property type="term" value="P:GPI anchor metabolic process"/>
    <property type="evidence" value="ECO:0007669"/>
    <property type="project" value="TreeGrafter"/>
</dbReference>
<evidence type="ECO:0000256" key="10">
    <source>
        <dbReference type="RuleBase" id="RU365011"/>
    </source>
</evidence>
<accession>A0A9N9N3I1</accession>
<dbReference type="Gene3D" id="3.40.50.1820">
    <property type="entry name" value="alpha/beta hydrolase"/>
    <property type="match status" value="1"/>
</dbReference>
<dbReference type="Proteomes" id="UP001152799">
    <property type="component" value="Chromosome 9"/>
</dbReference>
<organism evidence="13 14">
    <name type="scientific">Ceutorhynchus assimilis</name>
    <name type="common">cabbage seed weevil</name>
    <dbReference type="NCBI Taxonomy" id="467358"/>
    <lineage>
        <taxon>Eukaryota</taxon>
        <taxon>Metazoa</taxon>
        <taxon>Ecdysozoa</taxon>
        <taxon>Arthropoda</taxon>
        <taxon>Hexapoda</taxon>
        <taxon>Insecta</taxon>
        <taxon>Pterygota</taxon>
        <taxon>Neoptera</taxon>
        <taxon>Endopterygota</taxon>
        <taxon>Coleoptera</taxon>
        <taxon>Polyphaga</taxon>
        <taxon>Cucujiformia</taxon>
        <taxon>Curculionidae</taxon>
        <taxon>Ceutorhynchinae</taxon>
        <taxon>Ceutorhynchus</taxon>
    </lineage>
</organism>
<feature type="region of interest" description="Disordered" evidence="11">
    <location>
        <begin position="880"/>
        <end position="903"/>
    </location>
</feature>
<comment type="function">
    <text evidence="10">Involved in inositol deacylation of GPI-anchored proteins which plays important roles in the quality control and ER-associated degradation of GPI-anchored proteins.</text>
</comment>
<feature type="transmembrane region" description="Helical" evidence="10">
    <location>
        <begin position="920"/>
        <end position="941"/>
    </location>
</feature>
<dbReference type="InterPro" id="IPR029058">
    <property type="entry name" value="AB_hydrolase_fold"/>
</dbReference>
<keyword evidence="14" id="KW-1185">Reference proteome</keyword>
<evidence type="ECO:0000256" key="3">
    <source>
        <dbReference type="ARBA" id="ARBA00022448"/>
    </source>
</evidence>
<evidence type="ECO:0000256" key="11">
    <source>
        <dbReference type="SAM" id="MobiDB-lite"/>
    </source>
</evidence>
<dbReference type="GO" id="GO:0006888">
    <property type="term" value="P:endoplasmic reticulum to Golgi vesicle-mediated transport"/>
    <property type="evidence" value="ECO:0007669"/>
    <property type="project" value="TreeGrafter"/>
</dbReference>
<evidence type="ECO:0000256" key="6">
    <source>
        <dbReference type="ARBA" id="ARBA00022824"/>
    </source>
</evidence>
<name>A0A9N9N3I1_9CUCU</name>
<dbReference type="PANTHER" id="PTHR15495:SF7">
    <property type="entry name" value="GPI INOSITOL-DEACYLASE"/>
    <property type="match status" value="1"/>
</dbReference>
<keyword evidence="4 10" id="KW-0812">Transmembrane</keyword>
<dbReference type="InterPro" id="IPR039529">
    <property type="entry name" value="PGAP1/BST1"/>
</dbReference>
<feature type="transmembrane region" description="Helical" evidence="10">
    <location>
        <begin position="665"/>
        <end position="695"/>
    </location>
</feature>
<evidence type="ECO:0000256" key="2">
    <source>
        <dbReference type="ARBA" id="ARBA00006931"/>
    </source>
</evidence>
<evidence type="ECO:0000256" key="4">
    <source>
        <dbReference type="ARBA" id="ARBA00022692"/>
    </source>
</evidence>
<feature type="compositionally biased region" description="Basic and acidic residues" evidence="11">
    <location>
        <begin position="888"/>
        <end position="903"/>
    </location>
</feature>
<dbReference type="AlphaFoldDB" id="A0A9N9N3I1"/>
<feature type="region of interest" description="Disordered" evidence="11">
    <location>
        <begin position="816"/>
        <end position="848"/>
    </location>
</feature>
<feature type="domain" description="GPI inositol-deacylase PGAP1-like alpha/beta" evidence="12">
    <location>
        <begin position="79"/>
        <end position="288"/>
    </location>
</feature>
<dbReference type="Pfam" id="PF07819">
    <property type="entry name" value="PGAP1"/>
    <property type="match status" value="1"/>
</dbReference>
<proteinExistence type="inferred from homology"/>
<dbReference type="EC" id="3.1.-.-" evidence="10"/>
<evidence type="ECO:0000256" key="5">
    <source>
        <dbReference type="ARBA" id="ARBA00022801"/>
    </source>
</evidence>
<feature type="transmembrane region" description="Helical" evidence="10">
    <location>
        <begin position="982"/>
        <end position="999"/>
    </location>
</feature>
<dbReference type="SUPFAM" id="SSF53474">
    <property type="entry name" value="alpha/beta-Hydrolases"/>
    <property type="match status" value="1"/>
</dbReference>
<feature type="transmembrane region" description="Helical" evidence="10">
    <location>
        <begin position="592"/>
        <end position="615"/>
    </location>
</feature>
<feature type="compositionally biased region" description="Basic and acidic residues" evidence="11">
    <location>
        <begin position="816"/>
        <end position="845"/>
    </location>
</feature>
<dbReference type="Pfam" id="PF24660">
    <property type="entry name" value="PGAP1_3rd"/>
    <property type="match status" value="1"/>
</dbReference>
<keyword evidence="9 10" id="KW-0472">Membrane</keyword>
<keyword evidence="6 10" id="KW-0256">Endoplasmic reticulum</keyword>
<dbReference type="OrthoDB" id="348976at2759"/>
<evidence type="ECO:0000256" key="1">
    <source>
        <dbReference type="ARBA" id="ARBA00004477"/>
    </source>
</evidence>
<reference evidence="13" key="1">
    <citation type="submission" date="2022-01" db="EMBL/GenBank/DDBJ databases">
        <authorList>
            <person name="King R."/>
        </authorList>
    </citation>
    <scope>NUCLEOTIDE SEQUENCE</scope>
</reference>
<dbReference type="GO" id="GO:0050185">
    <property type="term" value="F:phosphatidylinositol deacylase activity"/>
    <property type="evidence" value="ECO:0007669"/>
    <property type="project" value="TreeGrafter"/>
</dbReference>
<dbReference type="GO" id="GO:0005789">
    <property type="term" value="C:endoplasmic reticulum membrane"/>
    <property type="evidence" value="ECO:0007669"/>
    <property type="project" value="UniProtKB-SubCell"/>
</dbReference>
<evidence type="ECO:0000313" key="14">
    <source>
        <dbReference type="Proteomes" id="UP001152799"/>
    </source>
</evidence>
<protein>
    <recommendedName>
        <fullName evidence="10">GPI inositol-deacylase</fullName>
        <ecNumber evidence="10">3.1.-.-</ecNumber>
    </recommendedName>
</protein>
<gene>
    <name evidence="13" type="ORF">CEUTPL_LOCUS14069</name>
</gene>
<dbReference type="EMBL" id="OU892285">
    <property type="protein sequence ID" value="CAG9773683.1"/>
    <property type="molecule type" value="Genomic_DNA"/>
</dbReference>
<feature type="transmembrane region" description="Helical" evidence="10">
    <location>
        <begin position="732"/>
        <end position="759"/>
    </location>
</feature>
<evidence type="ECO:0000256" key="8">
    <source>
        <dbReference type="ARBA" id="ARBA00022989"/>
    </source>
</evidence>
<keyword evidence="7 10" id="KW-0653">Protein transport</keyword>
<feature type="transmembrane region" description="Helical" evidence="10">
    <location>
        <begin position="707"/>
        <end position="726"/>
    </location>
</feature>
<feature type="transmembrane region" description="Helical" evidence="10">
    <location>
        <begin position="6"/>
        <end position="27"/>
    </location>
</feature>
<evidence type="ECO:0000259" key="12">
    <source>
        <dbReference type="Pfam" id="PF07819"/>
    </source>
</evidence>
<dbReference type="InterPro" id="IPR012908">
    <property type="entry name" value="PGAP1-ab_dom-like"/>
</dbReference>
<dbReference type="GO" id="GO:0015031">
    <property type="term" value="P:protein transport"/>
    <property type="evidence" value="ECO:0007669"/>
    <property type="project" value="UniProtKB-KW"/>
</dbReference>
<comment type="similarity">
    <text evidence="2 10">Belongs to the GPI inositol-deacylase family.</text>
</comment>
<evidence type="ECO:0000256" key="9">
    <source>
        <dbReference type="ARBA" id="ARBA00023136"/>
    </source>
</evidence>
<dbReference type="PANTHER" id="PTHR15495">
    <property type="entry name" value="NEGATIVE REGULATOR OF VESICLE FORMATION-RELATED"/>
    <property type="match status" value="1"/>
</dbReference>
<sequence>MKKIIIYLLTCLLVFLLYLTGLVFFLTDHEPGDKCEMTYMFEYPQYVRVSQDVDLKYPKYGLYAYGEGRMTKKARNMYFDGVPVLFIPGNAGSHQQVRSLSSIALRKALNSGTPFHLDYFTVDLNSEFSALYGPVLYDQLQYVLSSVHKILELYKHNRNPPKQVILVGHSVGGIVAKKTIAELLSQNKKLVSVLIMLATPLANLPIYFDRHGSNFYSTSSFEDDSIVSVSITGGYSDLLVPSYLAVNKGNNTIIVVSTNIAKSWVESNHVQILWCKQTVLAINRALFDSVDRLTLQISTDPKFVKRVFEYHLIHNSGSKIHLSNTDLTIPARIDYKGEWIESLYRQYSVEHKRGIKQPHWYMVSITNQPTYEMLTVLAINLEVTDWAFVCNAAYPNKAHKVCVEAQHLTQFSEIFPSSRHKRRLLTINMHEIRTHNKEYTHVVFRALPTSEPLTFHVDTYGSYEREIEVSLPIFSVKKQVLVPQTPDKALIYSLVIPELNDPLQIYQLFVEPISCRSKTHHATASVLVPWANESIHVHFTELSNKPLILRVQNPKHMNGGNVKVRLILEPMCTYRISIRLHILGIFGQIARYYSPFLFATSVIVFLLAFQSQIHLMGDTGKVPIFFSALFHGTRQIWIVVLTFLASVALNNFIPNPEYRIFSNSIYLGFALAVLFMVSYVAVLILVAAYCVSLFTLESTVHKLTLKLLARTVTFTIKFSDYFMTFLQKVPFMVATVLVVLSFSTCGGLALGVGLVFYFLKLTQMSQDYVEQIAWFVVKIIARKIRRALSRNKKEETTSKNEEIPAIKDIDCKENIESSSDNEKEKSTNKEVLDVKGNTDDCKDSNGTEEVIESIENSVISESNETEEQLPEALENLGDQISTHTNAPEADKEKTENTEEEKNPFENLTETNNAIFFHSSLFFIWVIVTILNSPAVITWAHNFRYSKHLTPDDSLIPGLVFSIGGFVLWQFDLPRTDRKWTNLLRLVSLCMIPVTLLYATVSIYRINYMLTILFALVLLQQMLAPKLEGEFEDDKKDEANNKFDEMKMKID</sequence>
<comment type="subcellular location">
    <subcellularLocation>
        <location evidence="1">Endoplasmic reticulum membrane</location>
        <topology evidence="1">Multi-pass membrane protein</topology>
    </subcellularLocation>
</comment>
<evidence type="ECO:0000313" key="13">
    <source>
        <dbReference type="EMBL" id="CAG9773683.1"/>
    </source>
</evidence>
<keyword evidence="3 10" id="KW-0813">Transport</keyword>
<evidence type="ECO:0000256" key="7">
    <source>
        <dbReference type="ARBA" id="ARBA00022927"/>
    </source>
</evidence>
<feature type="transmembrane region" description="Helical" evidence="10">
    <location>
        <begin position="953"/>
        <end position="970"/>
    </location>
</feature>
<keyword evidence="5 10" id="KW-0378">Hydrolase</keyword>
<keyword evidence="8 10" id="KW-1133">Transmembrane helix</keyword>